<keyword evidence="2" id="KW-1185">Reference proteome</keyword>
<name>A0ABU5TIZ5_9CYAN</name>
<reference evidence="1 2" key="1">
    <citation type="submission" date="2023-12" db="EMBL/GenBank/DDBJ databases">
        <title>Baltic Sea Cyanobacteria.</title>
        <authorList>
            <person name="Delbaje E."/>
            <person name="Fewer D.P."/>
            <person name="Shishido T.K."/>
        </authorList>
    </citation>
    <scope>NUCLEOTIDE SEQUENCE [LARGE SCALE GENOMIC DNA]</scope>
    <source>
        <strain evidence="1 2">UHCC 0370</strain>
    </source>
</reference>
<dbReference type="EMBL" id="JAYGIE010000065">
    <property type="protein sequence ID" value="MEA5478129.1"/>
    <property type="molecule type" value="Genomic_DNA"/>
</dbReference>
<gene>
    <name evidence="1" type="ORF">VB774_10910</name>
</gene>
<evidence type="ECO:0000313" key="1">
    <source>
        <dbReference type="EMBL" id="MEA5478129.1"/>
    </source>
</evidence>
<organism evidence="1 2">
    <name type="scientific">Pseudanabaena galeata UHCC 0370</name>
    <dbReference type="NCBI Taxonomy" id="3110310"/>
    <lineage>
        <taxon>Bacteria</taxon>
        <taxon>Bacillati</taxon>
        <taxon>Cyanobacteriota</taxon>
        <taxon>Cyanophyceae</taxon>
        <taxon>Pseudanabaenales</taxon>
        <taxon>Pseudanabaenaceae</taxon>
        <taxon>Pseudanabaena</taxon>
    </lineage>
</organism>
<evidence type="ECO:0000313" key="2">
    <source>
        <dbReference type="Proteomes" id="UP001301388"/>
    </source>
</evidence>
<proteinExistence type="predicted"/>
<accession>A0ABU5TIZ5</accession>
<comment type="caution">
    <text evidence="1">The sequence shown here is derived from an EMBL/GenBank/DDBJ whole genome shotgun (WGS) entry which is preliminary data.</text>
</comment>
<feature type="non-terminal residue" evidence="1">
    <location>
        <position position="302"/>
    </location>
</feature>
<protein>
    <submittedName>
        <fullName evidence="1">Uncharacterized protein</fullName>
    </submittedName>
</protein>
<dbReference type="Proteomes" id="UP001301388">
    <property type="component" value="Unassembled WGS sequence"/>
</dbReference>
<sequence length="302" mass="33763">MARIGASVDIQVAKNKDWKTEKLYPYKAVAIIDQENKVDIGLISPASIAAYGKTLETGKMFANLKLEFKLGISRNDIDDKFADAEKYLEVQRDAILEPERESRASALWHNNNRAIAGKMFTEVVTTQLQELRVDKIKIIGLQYETNELKDKQWQQDEGAVCRLGIESNPDSPIYDKRVLQVQEGDRWKNMGVLHSDAAYMPIGTQFTANINFSATKKDADIVLDPNSLKLPEIWHGLSPERVQQAVNLDAIIPALKQAIATASENQPTMTEFVERLAAEQVGIKAQVQSGGRINGITYLYEG</sequence>